<gene>
    <name evidence="2" type="ORF">DI53_1927</name>
</gene>
<feature type="transmembrane region" description="Helical" evidence="1">
    <location>
        <begin position="203"/>
        <end position="225"/>
    </location>
</feature>
<comment type="caution">
    <text evidence="2">The sequence shown here is derived from an EMBL/GenBank/DDBJ whole genome shotgun (WGS) entry which is preliminary data.</text>
</comment>
<feature type="transmembrane region" description="Helical" evidence="1">
    <location>
        <begin position="124"/>
        <end position="146"/>
    </location>
</feature>
<evidence type="ECO:0000313" key="2">
    <source>
        <dbReference type="EMBL" id="KGE14313.1"/>
    </source>
</evidence>
<feature type="transmembrane region" description="Helical" evidence="1">
    <location>
        <begin position="153"/>
        <end position="173"/>
    </location>
</feature>
<dbReference type="eggNOG" id="ENOG502ZA18">
    <property type="taxonomic scope" value="Bacteria"/>
</dbReference>
<protein>
    <submittedName>
        <fullName evidence="2">Bme3 protein</fullName>
    </submittedName>
</protein>
<feature type="transmembrane region" description="Helical" evidence="1">
    <location>
        <begin position="179"/>
        <end position="196"/>
    </location>
</feature>
<proteinExistence type="predicted"/>
<keyword evidence="1" id="KW-0472">Membrane</keyword>
<dbReference type="STRING" id="1229276.DI53_1927"/>
<reference evidence="3" key="1">
    <citation type="submission" date="2014-04" db="EMBL/GenBank/DDBJ databases">
        <title>Whole-Genome optical mapping and complete genome sequence of Sphingobacterium deserti sp. nov., a new spaces isolated from desert in the west of China.</title>
        <authorList>
            <person name="Teng C."/>
            <person name="Zhou Z."/>
            <person name="Li X."/>
            <person name="Chen M."/>
            <person name="Lin M."/>
            <person name="Wang L."/>
            <person name="Su S."/>
            <person name="Zhang C."/>
            <person name="Zhang W."/>
        </authorList>
    </citation>
    <scope>NUCLEOTIDE SEQUENCE [LARGE SCALE GENOMIC DNA]</scope>
    <source>
        <strain evidence="3">ACCC05744</strain>
    </source>
</reference>
<dbReference type="Proteomes" id="UP000031802">
    <property type="component" value="Unassembled WGS sequence"/>
</dbReference>
<keyword evidence="1" id="KW-0812">Transmembrane</keyword>
<keyword evidence="3" id="KW-1185">Reference proteome</keyword>
<name>A0A0B8T4A0_9SPHI</name>
<dbReference type="AlphaFoldDB" id="A0A0B8T4A0"/>
<feature type="transmembrane region" description="Helical" evidence="1">
    <location>
        <begin position="380"/>
        <end position="401"/>
    </location>
</feature>
<evidence type="ECO:0000313" key="3">
    <source>
        <dbReference type="Proteomes" id="UP000031802"/>
    </source>
</evidence>
<feature type="transmembrane region" description="Helical" evidence="1">
    <location>
        <begin position="357"/>
        <end position="374"/>
    </location>
</feature>
<sequence length="420" mass="48417">MSAILIWIYVLLNLFFIVRYFRLKNGTFQAPFLMAGVSLGVLLPQLTTYYLSPVYDNELLYLLLFVMITGNASFAYGFERGKSKAIPKSITTLNMGDTLVYLNLFFAVLGCLSVLIYRNDDSDFVIGAFLKAFAQFSFFTSLILVVYYKRNTFVYLALILSFATIFNFAFLVKGSRSDSLLLGLAILFFLNFYKAFNKKVKYFTLGMFLFGAVFSASITMIRNYIKDGEAFGDSFYENFTESFSEDGTEQTLGMDIANAAKGIAYCWENMEYDYGLQLWNGFVYNFVPKRLVGEEIKNALTYENGYTQKLPTWTHGVTTMTGYASAFASFSVFSFLFFFAVGYIYGWIWKYSAYSTYYLLLYFWQVTWLHAFFSHGMQLFFGRLESFFIFLFPILIIFGCLRQRKMVAKKSARSLQLTTQ</sequence>
<feature type="transmembrane region" description="Helical" evidence="1">
    <location>
        <begin position="6"/>
        <end position="23"/>
    </location>
</feature>
<feature type="transmembrane region" description="Helical" evidence="1">
    <location>
        <begin position="323"/>
        <end position="345"/>
    </location>
</feature>
<dbReference type="RefSeq" id="WP_037498125.1">
    <property type="nucleotide sequence ID" value="NZ_JJMU01000028.1"/>
</dbReference>
<dbReference type="OrthoDB" id="9798095at2"/>
<feature type="transmembrane region" description="Helical" evidence="1">
    <location>
        <begin position="59"/>
        <end position="78"/>
    </location>
</feature>
<organism evidence="2 3">
    <name type="scientific">Sphingobacterium deserti</name>
    <dbReference type="NCBI Taxonomy" id="1229276"/>
    <lineage>
        <taxon>Bacteria</taxon>
        <taxon>Pseudomonadati</taxon>
        <taxon>Bacteroidota</taxon>
        <taxon>Sphingobacteriia</taxon>
        <taxon>Sphingobacteriales</taxon>
        <taxon>Sphingobacteriaceae</taxon>
        <taxon>Sphingobacterium</taxon>
    </lineage>
</organism>
<accession>A0A0B8T4A0</accession>
<dbReference type="PATRIC" id="fig|1229276.3.peg.1982"/>
<dbReference type="EMBL" id="JJMU01000028">
    <property type="protein sequence ID" value="KGE14313.1"/>
    <property type="molecule type" value="Genomic_DNA"/>
</dbReference>
<reference evidence="2 3" key="2">
    <citation type="journal article" date="2015" name="PLoS ONE">
        <title>Whole-Genome Optical Mapping and Finished Genome Sequence of Sphingobacterium deserti sp. nov., a New Species Isolated from the Western Desert of China.</title>
        <authorList>
            <person name="Teng C."/>
            <person name="Zhou Z."/>
            <person name="Molnar I."/>
            <person name="Li X."/>
            <person name="Tang R."/>
            <person name="Chen M."/>
            <person name="Wang L."/>
            <person name="Su S."/>
            <person name="Zhang W."/>
            <person name="Lin M."/>
        </authorList>
    </citation>
    <scope>NUCLEOTIDE SEQUENCE [LARGE SCALE GENOMIC DNA]</scope>
    <source>
        <strain evidence="3">ACCC05744</strain>
    </source>
</reference>
<feature type="transmembrane region" description="Helical" evidence="1">
    <location>
        <begin position="99"/>
        <end position="118"/>
    </location>
</feature>
<feature type="transmembrane region" description="Helical" evidence="1">
    <location>
        <begin position="30"/>
        <end position="47"/>
    </location>
</feature>
<keyword evidence="1" id="KW-1133">Transmembrane helix</keyword>
<evidence type="ECO:0000256" key="1">
    <source>
        <dbReference type="SAM" id="Phobius"/>
    </source>
</evidence>